<accession>A0A0B0P731</accession>
<gene>
    <name evidence="1" type="ORF">F383_27654</name>
</gene>
<reference evidence="2" key="1">
    <citation type="submission" date="2014-09" db="EMBL/GenBank/DDBJ databases">
        <authorList>
            <person name="Mudge J."/>
            <person name="Ramaraj T."/>
            <person name="Lindquist I.E."/>
            <person name="Bharti A.K."/>
            <person name="Sundararajan A."/>
            <person name="Cameron C.T."/>
            <person name="Woodward J.E."/>
            <person name="May G.D."/>
            <person name="Brubaker C."/>
            <person name="Broadhvest J."/>
            <person name="Wilkins T.A."/>
        </authorList>
    </citation>
    <scope>NUCLEOTIDE SEQUENCE</scope>
    <source>
        <strain evidence="2">cv. AKA8401</strain>
    </source>
</reference>
<dbReference type="Proteomes" id="UP000032142">
    <property type="component" value="Unassembled WGS sequence"/>
</dbReference>
<keyword evidence="2" id="KW-1185">Reference proteome</keyword>
<name>A0A0B0P731_GOSAR</name>
<evidence type="ECO:0000313" key="1">
    <source>
        <dbReference type="EMBL" id="KHG20707.1"/>
    </source>
</evidence>
<dbReference type="AlphaFoldDB" id="A0A0B0P731"/>
<organism evidence="1 2">
    <name type="scientific">Gossypium arboreum</name>
    <name type="common">Tree cotton</name>
    <name type="synonym">Gossypium nanking</name>
    <dbReference type="NCBI Taxonomy" id="29729"/>
    <lineage>
        <taxon>Eukaryota</taxon>
        <taxon>Viridiplantae</taxon>
        <taxon>Streptophyta</taxon>
        <taxon>Embryophyta</taxon>
        <taxon>Tracheophyta</taxon>
        <taxon>Spermatophyta</taxon>
        <taxon>Magnoliopsida</taxon>
        <taxon>eudicotyledons</taxon>
        <taxon>Gunneridae</taxon>
        <taxon>Pentapetalae</taxon>
        <taxon>rosids</taxon>
        <taxon>malvids</taxon>
        <taxon>Malvales</taxon>
        <taxon>Malvaceae</taxon>
        <taxon>Malvoideae</taxon>
        <taxon>Gossypium</taxon>
    </lineage>
</organism>
<dbReference type="EMBL" id="KN416451">
    <property type="protein sequence ID" value="KHG20707.1"/>
    <property type="molecule type" value="Genomic_DNA"/>
</dbReference>
<protein>
    <submittedName>
        <fullName evidence="1">Uncharacterized protein</fullName>
    </submittedName>
</protein>
<sequence length="38" mass="4434">MDRSVSPVMWRSDEYSSRRLSTNFKPHEPFLGTLTTFG</sequence>
<evidence type="ECO:0000313" key="2">
    <source>
        <dbReference type="Proteomes" id="UP000032142"/>
    </source>
</evidence>
<proteinExistence type="predicted"/>